<dbReference type="InterPro" id="IPR036236">
    <property type="entry name" value="Znf_C2H2_sf"/>
</dbReference>
<evidence type="ECO:0000256" key="11">
    <source>
        <dbReference type="ARBA" id="ARBA00022833"/>
    </source>
</evidence>
<evidence type="ECO:0000256" key="13">
    <source>
        <dbReference type="ARBA" id="ARBA00047384"/>
    </source>
</evidence>
<keyword evidence="4" id="KW-0963">Cytoplasm</keyword>
<keyword evidence="10" id="KW-0863">Zinc-finger</keyword>
<evidence type="ECO:0000256" key="10">
    <source>
        <dbReference type="ARBA" id="ARBA00022771"/>
    </source>
</evidence>
<keyword evidence="22" id="KW-1185">Reference proteome</keyword>
<evidence type="ECO:0000256" key="5">
    <source>
        <dbReference type="ARBA" id="ARBA00022553"/>
    </source>
</evidence>
<dbReference type="PANTHER" id="PTHR11006">
    <property type="entry name" value="PROTEIN ARGININE N-METHYLTRANSFERASE"/>
    <property type="match status" value="1"/>
</dbReference>
<evidence type="ECO:0000256" key="3">
    <source>
        <dbReference type="ARBA" id="ARBA00011925"/>
    </source>
</evidence>
<evidence type="ECO:0000256" key="15">
    <source>
        <dbReference type="PROSITE-ProRule" id="PRU01015"/>
    </source>
</evidence>
<dbReference type="EC" id="2.1.1.319" evidence="3"/>
<comment type="subcellular location">
    <subcellularLocation>
        <location evidence="2">Cytoplasm</location>
        <location evidence="2">Cytosol</location>
    </subcellularLocation>
    <subcellularLocation>
        <location evidence="1">Nucleus</location>
    </subcellularLocation>
</comment>
<dbReference type="InterPro" id="IPR025799">
    <property type="entry name" value="Arg_MeTrfase"/>
</dbReference>
<dbReference type="SUPFAM" id="SSF57667">
    <property type="entry name" value="beta-beta-alpha zinc fingers"/>
    <property type="match status" value="1"/>
</dbReference>
<protein>
    <recommendedName>
        <fullName evidence="3">type I protein arginine methyltransferase</fullName>
        <ecNumber evidence="3">2.1.1.319</ecNumber>
    </recommendedName>
</protein>
<keyword evidence="5" id="KW-0597">Phosphoprotein</keyword>
<feature type="compositionally biased region" description="Acidic residues" evidence="17">
    <location>
        <begin position="18"/>
        <end position="28"/>
    </location>
</feature>
<comment type="catalytic activity">
    <reaction evidence="14">
        <text>L-arginyl-[protein] + S-adenosyl-L-methionine = N(omega)-methyl-L-arginyl-[protein] + S-adenosyl-L-homocysteine + H(+)</text>
        <dbReference type="Rhea" id="RHEA:48100"/>
        <dbReference type="Rhea" id="RHEA-COMP:10532"/>
        <dbReference type="Rhea" id="RHEA-COMP:11990"/>
        <dbReference type="ChEBI" id="CHEBI:15378"/>
        <dbReference type="ChEBI" id="CHEBI:29965"/>
        <dbReference type="ChEBI" id="CHEBI:57856"/>
        <dbReference type="ChEBI" id="CHEBI:59789"/>
        <dbReference type="ChEBI" id="CHEBI:65280"/>
    </reaction>
    <physiologicalReaction direction="left-to-right" evidence="14">
        <dbReference type="Rhea" id="RHEA:48101"/>
    </physiologicalReaction>
</comment>
<dbReference type="GO" id="GO:0005829">
    <property type="term" value="C:cytosol"/>
    <property type="evidence" value="ECO:0007669"/>
    <property type="project" value="UniProtKB-SubCell"/>
</dbReference>
<keyword evidence="9" id="KW-0479">Metal-binding</keyword>
<dbReference type="GO" id="GO:0005634">
    <property type="term" value="C:nucleus"/>
    <property type="evidence" value="ECO:0007669"/>
    <property type="project" value="UniProtKB-SubCell"/>
</dbReference>
<evidence type="ECO:0000256" key="7">
    <source>
        <dbReference type="ARBA" id="ARBA00022679"/>
    </source>
</evidence>
<proteinExistence type="predicted"/>
<feature type="domain" description="Protein arginine N-methyltransferase 3-like C2H2 zinc finger" evidence="19">
    <location>
        <begin position="62"/>
        <end position="106"/>
    </location>
</feature>
<sequence>MAHSESSSGILDTASDAGWEDVESDDDSQPIVGLFSTTVYPDVHSMLKESRDRHNFDLVKVKKELDLDLIETIKLVNYIRSQVKAGNLQPNVSSKSLFDEDLYLKPTLEDDALLYNLEDLEDDVGTVGNTKQNAEKQVVELQEELDRLQGQFSEYRSAVQRSMTEQLSLEDETVVPDPATGLETVDKAREADLDYFSSYSYNAIHESMLKDAVRTDAYRDFIYDNKHLFKDKVVLDVGCGTGILSMFCAKAEAKLVIAVDNSSIIEKAREIVYENGFGNVIRCIHGKIEEVSLPVSKVDIIVSEWMGYGLLFEAMLDSVLWARDHYLTPGGLMVPSHVTLRISPFADSDLVCSQISFWKSVYGFKMSSMLTNIYDEVLVSPAKPSSVAADSVVFLQLPLHTASVEELTFVKDVEVTLTKDIHELDGWVVWFDVFFMPSHTSLIPEDAVPSHMKRQGYVAFTTGPDGPETHWQQCLLLINHGKDAVAIKKGQVIKVQVGYRKKEEKSRSLDIEMQWDEGDAGKGSQRWSLQ</sequence>
<dbReference type="FunFam" id="2.70.160.11:FF:000016">
    <property type="entry name" value="Protein arginine methyltransferase RmtB"/>
    <property type="match status" value="1"/>
</dbReference>
<dbReference type="InterPro" id="IPR029063">
    <property type="entry name" value="SAM-dependent_MTases_sf"/>
</dbReference>
<feature type="coiled-coil region" evidence="16">
    <location>
        <begin position="117"/>
        <end position="158"/>
    </location>
</feature>
<evidence type="ECO:0000256" key="2">
    <source>
        <dbReference type="ARBA" id="ARBA00004514"/>
    </source>
</evidence>
<evidence type="ECO:0000256" key="16">
    <source>
        <dbReference type="SAM" id="Coils"/>
    </source>
</evidence>
<dbReference type="EMBL" id="NPHW01002423">
    <property type="protein sequence ID" value="OXV11542.1"/>
    <property type="molecule type" value="Genomic_DNA"/>
</dbReference>
<comment type="catalytic activity">
    <reaction evidence="13">
        <text>L-arginyl-[protein] + 2 S-adenosyl-L-methionine = N(omega),N(omega)-dimethyl-L-arginyl-[protein] + 2 S-adenosyl-L-homocysteine + 2 H(+)</text>
        <dbReference type="Rhea" id="RHEA:48096"/>
        <dbReference type="Rhea" id="RHEA-COMP:10532"/>
        <dbReference type="Rhea" id="RHEA-COMP:11991"/>
        <dbReference type="ChEBI" id="CHEBI:15378"/>
        <dbReference type="ChEBI" id="CHEBI:29965"/>
        <dbReference type="ChEBI" id="CHEBI:57856"/>
        <dbReference type="ChEBI" id="CHEBI:59789"/>
        <dbReference type="ChEBI" id="CHEBI:61897"/>
        <dbReference type="EC" id="2.1.1.319"/>
    </reaction>
    <physiologicalReaction direction="left-to-right" evidence="13">
        <dbReference type="Rhea" id="RHEA:48097"/>
    </physiologicalReaction>
</comment>
<dbReference type="PANTHER" id="PTHR11006:SF116">
    <property type="entry name" value="PROTEIN METHYLTRANSFERASE"/>
    <property type="match status" value="1"/>
</dbReference>
<evidence type="ECO:0000256" key="1">
    <source>
        <dbReference type="ARBA" id="ARBA00004123"/>
    </source>
</evidence>
<evidence type="ECO:0000256" key="14">
    <source>
        <dbReference type="ARBA" id="ARBA00049303"/>
    </source>
</evidence>
<accession>A0A232M5C3</accession>
<evidence type="ECO:0000313" key="22">
    <source>
        <dbReference type="Proteomes" id="UP000243515"/>
    </source>
</evidence>
<feature type="domain" description="Methyltransferase" evidence="18">
    <location>
        <begin position="234"/>
        <end position="331"/>
    </location>
</feature>
<keyword evidence="6 15" id="KW-0489">Methyltransferase</keyword>
<evidence type="ECO:0000259" key="19">
    <source>
        <dbReference type="Pfam" id="PF21137"/>
    </source>
</evidence>
<comment type="caution">
    <text evidence="21">The sequence shown here is derived from an EMBL/GenBank/DDBJ whole genome shotgun (WGS) entry which is preliminary data.</text>
</comment>
<dbReference type="PROSITE" id="PS51678">
    <property type="entry name" value="SAM_MT_PRMT"/>
    <property type="match status" value="1"/>
</dbReference>
<evidence type="ECO:0000256" key="4">
    <source>
        <dbReference type="ARBA" id="ARBA00022490"/>
    </source>
</evidence>
<keyword evidence="7 15" id="KW-0808">Transferase</keyword>
<dbReference type="GO" id="GO:0035242">
    <property type="term" value="F:protein-arginine omega-N asymmetric methyltransferase activity"/>
    <property type="evidence" value="ECO:0007669"/>
    <property type="project" value="UniProtKB-EC"/>
</dbReference>
<feature type="compositionally biased region" description="Polar residues" evidence="17">
    <location>
        <begin position="1"/>
        <end position="10"/>
    </location>
</feature>
<feature type="region of interest" description="Disordered" evidence="17">
    <location>
        <begin position="1"/>
        <end position="28"/>
    </location>
</feature>
<evidence type="ECO:0000259" key="18">
    <source>
        <dbReference type="Pfam" id="PF13649"/>
    </source>
</evidence>
<dbReference type="Pfam" id="PF22528">
    <property type="entry name" value="PRMT_C"/>
    <property type="match status" value="1"/>
</dbReference>
<keyword evidence="11" id="KW-0862">Zinc</keyword>
<dbReference type="Proteomes" id="UP000243515">
    <property type="component" value="Unassembled WGS sequence"/>
</dbReference>
<organism evidence="21 22">
    <name type="scientific">Elaphomyces granulatus</name>
    <dbReference type="NCBI Taxonomy" id="519963"/>
    <lineage>
        <taxon>Eukaryota</taxon>
        <taxon>Fungi</taxon>
        <taxon>Dikarya</taxon>
        <taxon>Ascomycota</taxon>
        <taxon>Pezizomycotina</taxon>
        <taxon>Eurotiomycetes</taxon>
        <taxon>Eurotiomycetidae</taxon>
        <taxon>Eurotiales</taxon>
        <taxon>Elaphomycetaceae</taxon>
        <taxon>Elaphomyces</taxon>
    </lineage>
</organism>
<dbReference type="AlphaFoldDB" id="A0A232M5C3"/>
<evidence type="ECO:0000256" key="8">
    <source>
        <dbReference type="ARBA" id="ARBA00022691"/>
    </source>
</evidence>
<evidence type="ECO:0000256" key="9">
    <source>
        <dbReference type="ARBA" id="ARBA00022723"/>
    </source>
</evidence>
<evidence type="ECO:0000256" key="6">
    <source>
        <dbReference type="ARBA" id="ARBA00022603"/>
    </source>
</evidence>
<dbReference type="Gene3D" id="2.70.160.11">
    <property type="entry name" value="Hnrnp arginine n-methyltransferase1"/>
    <property type="match status" value="1"/>
</dbReference>
<keyword evidence="8 15" id="KW-0949">S-adenosyl-L-methionine</keyword>
<dbReference type="Pfam" id="PF21137">
    <property type="entry name" value="ANM3_C2H2_Zf"/>
    <property type="match status" value="1"/>
</dbReference>
<evidence type="ECO:0000259" key="20">
    <source>
        <dbReference type="Pfam" id="PF22528"/>
    </source>
</evidence>
<gene>
    <name evidence="21" type="ORF">Egran_00694</name>
</gene>
<dbReference type="InterPro" id="IPR041698">
    <property type="entry name" value="Methyltransf_25"/>
</dbReference>
<dbReference type="SUPFAM" id="SSF53335">
    <property type="entry name" value="S-adenosyl-L-methionine-dependent methyltransferases"/>
    <property type="match status" value="1"/>
</dbReference>
<dbReference type="Pfam" id="PF13649">
    <property type="entry name" value="Methyltransf_25"/>
    <property type="match status" value="1"/>
</dbReference>
<feature type="domain" description="Protein arginine N-methyltransferase" evidence="20">
    <location>
        <begin position="339"/>
        <end position="516"/>
    </location>
</feature>
<reference evidence="21 22" key="1">
    <citation type="journal article" date="2015" name="Environ. Microbiol.">
        <title>Metagenome sequence of Elaphomyces granulatus from sporocarp tissue reveals Ascomycota ectomycorrhizal fingerprints of genome expansion and a Proteobacteria-rich microbiome.</title>
        <authorList>
            <person name="Quandt C.A."/>
            <person name="Kohler A."/>
            <person name="Hesse C.N."/>
            <person name="Sharpton T.J."/>
            <person name="Martin F."/>
            <person name="Spatafora J.W."/>
        </authorList>
    </citation>
    <scope>NUCLEOTIDE SEQUENCE [LARGE SCALE GENOMIC DNA]</scope>
    <source>
        <strain evidence="21 22">OSC145934</strain>
    </source>
</reference>
<evidence type="ECO:0000256" key="12">
    <source>
        <dbReference type="ARBA" id="ARBA00023242"/>
    </source>
</evidence>
<keyword evidence="12" id="KW-0539">Nucleus</keyword>
<dbReference type="CDD" id="cd02440">
    <property type="entry name" value="AdoMet_MTases"/>
    <property type="match status" value="1"/>
</dbReference>
<evidence type="ECO:0000256" key="17">
    <source>
        <dbReference type="SAM" id="MobiDB-lite"/>
    </source>
</evidence>
<evidence type="ECO:0000313" key="21">
    <source>
        <dbReference type="EMBL" id="OXV11542.1"/>
    </source>
</evidence>
<dbReference type="GO" id="GO:0042054">
    <property type="term" value="F:histone methyltransferase activity"/>
    <property type="evidence" value="ECO:0007669"/>
    <property type="project" value="TreeGrafter"/>
</dbReference>
<name>A0A232M5C3_9EURO</name>
<dbReference type="InterPro" id="IPR055135">
    <property type="entry name" value="PRMT_dom"/>
</dbReference>
<dbReference type="GO" id="GO:0008270">
    <property type="term" value="F:zinc ion binding"/>
    <property type="evidence" value="ECO:0007669"/>
    <property type="project" value="UniProtKB-KW"/>
</dbReference>
<dbReference type="GO" id="GO:0032259">
    <property type="term" value="P:methylation"/>
    <property type="evidence" value="ECO:0007669"/>
    <property type="project" value="UniProtKB-KW"/>
</dbReference>
<keyword evidence="16" id="KW-0175">Coiled coil</keyword>
<dbReference type="Gene3D" id="3.40.50.150">
    <property type="entry name" value="Vaccinia Virus protein VP39"/>
    <property type="match status" value="1"/>
</dbReference>
<dbReference type="FunFam" id="3.40.50.150:FF:000034">
    <property type="entry name" value="Protein arginine N-methyltransferase 3"/>
    <property type="match status" value="1"/>
</dbReference>
<dbReference type="OrthoDB" id="7848332at2759"/>
<dbReference type="InterPro" id="IPR049482">
    <property type="entry name" value="ANM3-like_C2H2_Zf"/>
</dbReference>